<dbReference type="PANTHER" id="PTHR42867:SF1">
    <property type="entry name" value="MEMBRANE PROTEIN-RELATED"/>
    <property type="match status" value="1"/>
</dbReference>
<feature type="transmembrane region" description="Helical" evidence="1">
    <location>
        <begin position="92"/>
        <end position="114"/>
    </location>
</feature>
<name>A0ABX9KKL8_9FUSO</name>
<dbReference type="Proteomes" id="UP000263486">
    <property type="component" value="Unassembled WGS sequence"/>
</dbReference>
<evidence type="ECO:0000313" key="3">
    <source>
        <dbReference type="Proteomes" id="UP000263486"/>
    </source>
</evidence>
<protein>
    <submittedName>
        <fullName evidence="2">DUF1385 domain-containing protein</fullName>
    </submittedName>
</protein>
<accession>A0ABX9KKL8</accession>
<dbReference type="PANTHER" id="PTHR42867">
    <property type="entry name" value="MEMBRANE PROTEIN-RELATED"/>
    <property type="match status" value="1"/>
</dbReference>
<dbReference type="EMBL" id="QUAJ01000001">
    <property type="protein sequence ID" value="REI43086.1"/>
    <property type="molecule type" value="Genomic_DNA"/>
</dbReference>
<feature type="transmembrane region" description="Helical" evidence="1">
    <location>
        <begin position="126"/>
        <end position="145"/>
    </location>
</feature>
<comment type="caution">
    <text evidence="2">The sequence shown here is derived from an EMBL/GenBank/DDBJ whole genome shotgun (WGS) entry which is preliminary data.</text>
</comment>
<sequence>MDRKKVSVGGQAVIEGVMMKGPKALATAVRRPTGEIVYKVTKLKPSMNFLTKIPFIRGGAILFETLILGTKELSFSANEAGEEEEKLGDKELMITVIAALALGIGLFMVLPSILSSFMFKNNRMNANIFEGILRILFFLIYIKAISFSKEIKRVFEYHGAEHKCIYAFENNEELVKESAVKYTTLHPRCGTSFLLIVMIISIVVFSSLDFMIPQPDNMWMKVGLKAVLRIVFMPLVAGLAYEFQKYSSKHLDNPLYKMIAIPGLSLQKITTKEPDLEQLEVSMVALRVALGLEVDNATEVFEK</sequence>
<dbReference type="RefSeq" id="WP_114640806.1">
    <property type="nucleotide sequence ID" value="NZ_JAACIO010000001.1"/>
</dbReference>
<gene>
    <name evidence="2" type="ORF">DYH56_00090</name>
</gene>
<proteinExistence type="predicted"/>
<feature type="transmembrane region" description="Helical" evidence="1">
    <location>
        <begin position="193"/>
        <end position="212"/>
    </location>
</feature>
<evidence type="ECO:0000313" key="2">
    <source>
        <dbReference type="EMBL" id="REI43086.1"/>
    </source>
</evidence>
<keyword evidence="1" id="KW-0812">Transmembrane</keyword>
<keyword evidence="1" id="KW-1133">Transmembrane helix</keyword>
<keyword evidence="1" id="KW-0472">Membrane</keyword>
<keyword evidence="3" id="KW-1185">Reference proteome</keyword>
<evidence type="ECO:0000256" key="1">
    <source>
        <dbReference type="SAM" id="Phobius"/>
    </source>
</evidence>
<dbReference type="InterPro" id="IPR010787">
    <property type="entry name" value="DUF1385"/>
</dbReference>
<dbReference type="Pfam" id="PF07136">
    <property type="entry name" value="DUF1385"/>
    <property type="match status" value="1"/>
</dbReference>
<organism evidence="2 3">
    <name type="scientific">Psychrilyobacter piezotolerans</name>
    <dbReference type="NCBI Taxonomy" id="2293438"/>
    <lineage>
        <taxon>Bacteria</taxon>
        <taxon>Fusobacteriati</taxon>
        <taxon>Fusobacteriota</taxon>
        <taxon>Fusobacteriia</taxon>
        <taxon>Fusobacteriales</taxon>
        <taxon>Fusobacteriaceae</taxon>
        <taxon>Psychrilyobacter</taxon>
    </lineage>
</organism>
<feature type="transmembrane region" description="Helical" evidence="1">
    <location>
        <begin position="218"/>
        <end position="241"/>
    </location>
</feature>
<reference evidence="2 3" key="1">
    <citation type="submission" date="2018-08" db="EMBL/GenBank/DDBJ databases">
        <title>Draft genome sequence of Psychrilyobacter sp. strain SD5 isolated from Black Sea water.</title>
        <authorList>
            <person name="Yadav S."/>
            <person name="Villanueva L."/>
            <person name="Damste J.S.S."/>
        </authorList>
    </citation>
    <scope>NUCLEOTIDE SEQUENCE [LARGE SCALE GENOMIC DNA]</scope>
    <source>
        <strain evidence="2 3">SD5</strain>
    </source>
</reference>